<sequence>MTLLPPLSSPRHPSNFPGVIPALPRPQDTASKAAAAKPSQPAAQADRRHQNGPLRPSARVMPNDVPGQPPGSPRQYSSNGTGGIHRSNSASFSRRPSIAPRANGGGANTTDDEEDNRLSLRPPKPPLLRSQSEYASPNRNHDDTDHTDNEDFEWGARHGFEDHYQSEDIISQLANVSWIFCVSEHCS</sequence>
<reference evidence="2 3" key="1">
    <citation type="submission" date="2016-10" db="EMBL/GenBank/DDBJ databases">
        <title>Draft genome sequence of Coniochaeta ligniaria NRRL30616, a lignocellulolytic fungus for bioabatement of inhibitors in plant biomass hydrolysates.</title>
        <authorList>
            <consortium name="DOE Joint Genome Institute"/>
            <person name="Jimenez D.J."/>
            <person name="Hector R.E."/>
            <person name="Riley R."/>
            <person name="Sun H."/>
            <person name="Grigoriev I.V."/>
            <person name="Van Elsas J.D."/>
            <person name="Nichols N.N."/>
        </authorList>
    </citation>
    <scope>NUCLEOTIDE SEQUENCE [LARGE SCALE GENOMIC DNA]</scope>
    <source>
        <strain evidence="2 3">NRRL 30616</strain>
    </source>
</reference>
<feature type="region of interest" description="Disordered" evidence="1">
    <location>
        <begin position="1"/>
        <end position="152"/>
    </location>
</feature>
<organism evidence="2 3">
    <name type="scientific">Coniochaeta ligniaria NRRL 30616</name>
    <dbReference type="NCBI Taxonomy" id="1408157"/>
    <lineage>
        <taxon>Eukaryota</taxon>
        <taxon>Fungi</taxon>
        <taxon>Dikarya</taxon>
        <taxon>Ascomycota</taxon>
        <taxon>Pezizomycotina</taxon>
        <taxon>Sordariomycetes</taxon>
        <taxon>Sordariomycetidae</taxon>
        <taxon>Coniochaetales</taxon>
        <taxon>Coniochaetaceae</taxon>
        <taxon>Coniochaeta</taxon>
    </lineage>
</organism>
<gene>
    <name evidence="2" type="ORF">CONLIGDRAFT_642869</name>
</gene>
<feature type="compositionally biased region" description="Low complexity" evidence="1">
    <location>
        <begin position="30"/>
        <end position="44"/>
    </location>
</feature>
<evidence type="ECO:0000256" key="1">
    <source>
        <dbReference type="SAM" id="MobiDB-lite"/>
    </source>
</evidence>
<protein>
    <submittedName>
        <fullName evidence="2">Uncharacterized protein</fullName>
    </submittedName>
</protein>
<feature type="compositionally biased region" description="Low complexity" evidence="1">
    <location>
        <begin position="1"/>
        <end position="14"/>
    </location>
</feature>
<feature type="compositionally biased region" description="Basic and acidic residues" evidence="1">
    <location>
        <begin position="139"/>
        <end position="152"/>
    </location>
</feature>
<dbReference type="Proteomes" id="UP000182658">
    <property type="component" value="Unassembled WGS sequence"/>
</dbReference>
<proteinExistence type="predicted"/>
<accession>A0A1J7JBY6</accession>
<dbReference type="OrthoDB" id="5245065at2759"/>
<keyword evidence="3" id="KW-1185">Reference proteome</keyword>
<evidence type="ECO:0000313" key="2">
    <source>
        <dbReference type="EMBL" id="OIW30817.1"/>
    </source>
</evidence>
<name>A0A1J7JBY6_9PEZI</name>
<evidence type="ECO:0000313" key="3">
    <source>
        <dbReference type="Proteomes" id="UP000182658"/>
    </source>
</evidence>
<dbReference type="InParanoid" id="A0A1J7JBY6"/>
<dbReference type="EMBL" id="KV875096">
    <property type="protein sequence ID" value="OIW30817.1"/>
    <property type="molecule type" value="Genomic_DNA"/>
</dbReference>
<dbReference type="AlphaFoldDB" id="A0A1J7JBY6"/>
<dbReference type="STRING" id="1408157.A0A1J7JBY6"/>